<organism evidence="2 3">
    <name type="scientific">Thelonectria olida</name>
    <dbReference type="NCBI Taxonomy" id="1576542"/>
    <lineage>
        <taxon>Eukaryota</taxon>
        <taxon>Fungi</taxon>
        <taxon>Dikarya</taxon>
        <taxon>Ascomycota</taxon>
        <taxon>Pezizomycotina</taxon>
        <taxon>Sordariomycetes</taxon>
        <taxon>Hypocreomycetidae</taxon>
        <taxon>Hypocreales</taxon>
        <taxon>Nectriaceae</taxon>
        <taxon>Thelonectria</taxon>
    </lineage>
</organism>
<accession>A0A9P8W9D1</accession>
<feature type="compositionally biased region" description="Polar residues" evidence="1">
    <location>
        <begin position="419"/>
        <end position="430"/>
    </location>
</feature>
<gene>
    <name evidence="2" type="ORF">B0T10DRAFT_439881</name>
</gene>
<dbReference type="OrthoDB" id="1658288at2759"/>
<name>A0A9P8W9D1_9HYPO</name>
<keyword evidence="3" id="KW-1185">Reference proteome</keyword>
<feature type="compositionally biased region" description="Polar residues" evidence="1">
    <location>
        <begin position="46"/>
        <end position="56"/>
    </location>
</feature>
<feature type="region of interest" description="Disordered" evidence="1">
    <location>
        <begin position="410"/>
        <end position="430"/>
    </location>
</feature>
<dbReference type="Proteomes" id="UP000777438">
    <property type="component" value="Unassembled WGS sequence"/>
</dbReference>
<evidence type="ECO:0000256" key="1">
    <source>
        <dbReference type="SAM" id="MobiDB-lite"/>
    </source>
</evidence>
<proteinExistence type="predicted"/>
<dbReference type="AlphaFoldDB" id="A0A9P8W9D1"/>
<feature type="region of interest" description="Disordered" evidence="1">
    <location>
        <begin position="1022"/>
        <end position="1108"/>
    </location>
</feature>
<evidence type="ECO:0000313" key="2">
    <source>
        <dbReference type="EMBL" id="KAH6890692.1"/>
    </source>
</evidence>
<sequence length="1108" mass="122326">METTEKDRSDSKLGWKGAASVSMLYSTHSTDAGASQGSECSEDSIDNTQFSTSFGETRSGGTGPSTVPVSHSRGKVPVLPGAFTIEETVQSATEELPQATFGDIDNLDDLDSLADDEVEQHCASEDFDADTTYSNDTIFDDPKLEYLQVFARKLAKDIKQDSGGMCIENMTSESLGPMLREFAWKLYGESLDPFQWEASVIINRKRRNIVQLLVPDAMGTETDKSASSEDGEDDGLSSRVPFKKSRDMVLEWAGTSRHGPEGPTEVLQLPQYEKFIQESEAYRWLLAEISQHGRLNFEGSSAMLEIGTKIRNHLQAQEPLRKMSSQRPPSSVRMTFHIDWNPVRFMHDEGVTPPFAEALPKIHCLTGSWNEAQATTAIDYMDQTWPQSGRALFGLVQKLLSVPVGEECSAQVPERRTRQNQSSLGTSRPKSNAAMLTARIISQSSCFISATGGHYFVSEIGEQVAWLAAALRPSPRSRGVAACTPRIKYLQATTHGEEIIGFCSLVFDFKDVEKRNLIPGFCWDSLFCSPILVCGYPILQRSEPKTGLEMSLGNIAAIIGSHQVVQWDERVLIKGFSMLMVATLVAADIIVWHLLVSENPGERISYIDSRLDELVETSERISLRMLEGRRHVVGWCSEATDWCGNAVSKHNVESSGLRKPPASIVIDKLYLEAGTDVVGGVSMSINKKEAPFWLQRENDYPSLLKWVAIQPIVFYNAADCRAWLIDGASALLHLVRISLYLDENDPKSTYNWVFDAARLEDKWDGLNGRQAALKTLKSAANRKLNVYVLGDGVSGPEYSTLENRIKRIIHSIEILIDRQVKVASQDGIRISQTLDPRREIVGFDILDVITPLGPIHPRIKHLNSMGHGWVDLIPSIGITTIFGRGFGELIRPDRPETVCTTWQSVPKGMDYMAASVSTLKMLYQKRLQRIEPGISGGEMTSKIVWTSPNHPFKLCGCFQKQGSGSNNSLENPECHSPLQFLAQKSWSHWERFVLRGAKPVHLAALAEKGAVVFGHIPLRGVENKGSPTHEQHNADGGTSKSSAEEALRPPISTSTTSRSTGSAGLTGITVPSSGGSSTGEGQDMDGSQDNGVETGKKKTRWWDLWKSR</sequence>
<feature type="compositionally biased region" description="Low complexity" evidence="1">
    <location>
        <begin position="1052"/>
        <end position="1067"/>
    </location>
</feature>
<dbReference type="EMBL" id="JAGPYM010000009">
    <property type="protein sequence ID" value="KAH6890692.1"/>
    <property type="molecule type" value="Genomic_DNA"/>
</dbReference>
<comment type="caution">
    <text evidence="2">The sequence shown here is derived from an EMBL/GenBank/DDBJ whole genome shotgun (WGS) entry which is preliminary data.</text>
</comment>
<feature type="compositionally biased region" description="Basic and acidic residues" evidence="1">
    <location>
        <begin position="1094"/>
        <end position="1108"/>
    </location>
</feature>
<protein>
    <submittedName>
        <fullName evidence="2">Uncharacterized protein</fullName>
    </submittedName>
</protein>
<reference evidence="2 3" key="1">
    <citation type="journal article" date="2021" name="Nat. Commun.">
        <title>Genetic determinants of endophytism in the Arabidopsis root mycobiome.</title>
        <authorList>
            <person name="Mesny F."/>
            <person name="Miyauchi S."/>
            <person name="Thiergart T."/>
            <person name="Pickel B."/>
            <person name="Atanasova L."/>
            <person name="Karlsson M."/>
            <person name="Huettel B."/>
            <person name="Barry K.W."/>
            <person name="Haridas S."/>
            <person name="Chen C."/>
            <person name="Bauer D."/>
            <person name="Andreopoulos W."/>
            <person name="Pangilinan J."/>
            <person name="LaButti K."/>
            <person name="Riley R."/>
            <person name="Lipzen A."/>
            <person name="Clum A."/>
            <person name="Drula E."/>
            <person name="Henrissat B."/>
            <person name="Kohler A."/>
            <person name="Grigoriev I.V."/>
            <person name="Martin F.M."/>
            <person name="Hacquard S."/>
        </authorList>
    </citation>
    <scope>NUCLEOTIDE SEQUENCE [LARGE SCALE GENOMIC DNA]</scope>
    <source>
        <strain evidence="2 3">MPI-CAGE-CH-0241</strain>
    </source>
</reference>
<feature type="region of interest" description="Disordered" evidence="1">
    <location>
        <begin position="220"/>
        <end position="239"/>
    </location>
</feature>
<feature type="region of interest" description="Disordered" evidence="1">
    <location>
        <begin position="28"/>
        <end position="74"/>
    </location>
</feature>
<evidence type="ECO:0000313" key="3">
    <source>
        <dbReference type="Proteomes" id="UP000777438"/>
    </source>
</evidence>
<feature type="compositionally biased region" description="Polar residues" evidence="1">
    <location>
        <begin position="28"/>
        <end position="39"/>
    </location>
</feature>